<dbReference type="AlphaFoldDB" id="A0A1F8F2Z2"/>
<proteinExistence type="predicted"/>
<keyword evidence="1" id="KW-0472">Membrane</keyword>
<protein>
    <recommendedName>
        <fullName evidence="4">Prepilin-type N-terminal cleavage/methylation domain-containing protein</fullName>
    </recommendedName>
</protein>
<dbReference type="EMBL" id="MGJM01000005">
    <property type="protein sequence ID" value="OGN07038.1"/>
    <property type="molecule type" value="Genomic_DNA"/>
</dbReference>
<keyword evidence="1" id="KW-1133">Transmembrane helix</keyword>
<dbReference type="InterPro" id="IPR012902">
    <property type="entry name" value="N_methyl_site"/>
</dbReference>
<keyword evidence="1" id="KW-0812">Transmembrane</keyword>
<evidence type="ECO:0000256" key="1">
    <source>
        <dbReference type="SAM" id="Phobius"/>
    </source>
</evidence>
<gene>
    <name evidence="2" type="ORF">A2669_02545</name>
</gene>
<accession>A0A1F8F2Z2</accession>
<evidence type="ECO:0000313" key="2">
    <source>
        <dbReference type="EMBL" id="OGN07038.1"/>
    </source>
</evidence>
<organism evidence="2 3">
    <name type="scientific">Candidatus Yanofskybacteria bacterium RIFCSPHIGHO2_01_FULL_48_25b</name>
    <dbReference type="NCBI Taxonomy" id="1802672"/>
    <lineage>
        <taxon>Bacteria</taxon>
        <taxon>Candidatus Yanofskyibacteriota</taxon>
    </lineage>
</organism>
<evidence type="ECO:0008006" key="4">
    <source>
        <dbReference type="Google" id="ProtNLM"/>
    </source>
</evidence>
<feature type="transmembrane region" description="Helical" evidence="1">
    <location>
        <begin position="12"/>
        <end position="41"/>
    </location>
</feature>
<dbReference type="Proteomes" id="UP000177605">
    <property type="component" value="Unassembled WGS sequence"/>
</dbReference>
<reference evidence="2 3" key="1">
    <citation type="journal article" date="2016" name="Nat. Commun.">
        <title>Thousands of microbial genomes shed light on interconnected biogeochemical processes in an aquifer system.</title>
        <authorList>
            <person name="Anantharaman K."/>
            <person name="Brown C.T."/>
            <person name="Hug L.A."/>
            <person name="Sharon I."/>
            <person name="Castelle C.J."/>
            <person name="Probst A.J."/>
            <person name="Thomas B.C."/>
            <person name="Singh A."/>
            <person name="Wilkins M.J."/>
            <person name="Karaoz U."/>
            <person name="Brodie E.L."/>
            <person name="Williams K.H."/>
            <person name="Hubbard S.S."/>
            <person name="Banfield J.F."/>
        </authorList>
    </citation>
    <scope>NUCLEOTIDE SEQUENCE [LARGE SCALE GENOMIC DNA]</scope>
</reference>
<sequence>MKPKTKNFQAGFTIVELLVSAMVFSIIAIVVSGLFVQILALERRAFASQKIQEDGLFIIELMSREIRVSQIQNQNSSSCDLTTLTIDHPVNGVVTYSLDNGVLKRTVSGIATDLSSSGVSFLRLNFCVLGSGPTDNEQTRVTIIAAIQNKNGKEKLTANLETTVSTRDVETEL</sequence>
<evidence type="ECO:0000313" key="3">
    <source>
        <dbReference type="Proteomes" id="UP000177605"/>
    </source>
</evidence>
<name>A0A1F8F2Z2_9BACT</name>
<dbReference type="NCBIfam" id="TIGR02532">
    <property type="entry name" value="IV_pilin_GFxxxE"/>
    <property type="match status" value="1"/>
</dbReference>
<comment type="caution">
    <text evidence="2">The sequence shown here is derived from an EMBL/GenBank/DDBJ whole genome shotgun (WGS) entry which is preliminary data.</text>
</comment>
<dbReference type="Pfam" id="PF07963">
    <property type="entry name" value="N_methyl"/>
    <property type="match status" value="1"/>
</dbReference>